<keyword evidence="3" id="KW-1185">Reference proteome</keyword>
<comment type="caution">
    <text evidence="2">The sequence shown here is derived from an EMBL/GenBank/DDBJ whole genome shotgun (WGS) entry which is preliminary data.</text>
</comment>
<accession>A0A8X8XA64</accession>
<evidence type="ECO:0000313" key="2">
    <source>
        <dbReference type="EMBL" id="KAG6408909.1"/>
    </source>
</evidence>
<reference evidence="2" key="2">
    <citation type="submission" date="2020-08" db="EMBL/GenBank/DDBJ databases">
        <title>Plant Genome Project.</title>
        <authorList>
            <person name="Zhang R.-G."/>
        </authorList>
    </citation>
    <scope>NUCLEOTIDE SEQUENCE</scope>
    <source>
        <strain evidence="2">Huo1</strain>
        <tissue evidence="2">Leaf</tissue>
    </source>
</reference>
<dbReference type="Proteomes" id="UP000298416">
    <property type="component" value="Unassembled WGS sequence"/>
</dbReference>
<dbReference type="InterPro" id="IPR008547">
    <property type="entry name" value="DUF829_TMEM53"/>
</dbReference>
<feature type="compositionally biased region" description="Polar residues" evidence="1">
    <location>
        <begin position="341"/>
        <end position="355"/>
    </location>
</feature>
<organism evidence="2">
    <name type="scientific">Salvia splendens</name>
    <name type="common">Scarlet sage</name>
    <dbReference type="NCBI Taxonomy" id="180675"/>
    <lineage>
        <taxon>Eukaryota</taxon>
        <taxon>Viridiplantae</taxon>
        <taxon>Streptophyta</taxon>
        <taxon>Embryophyta</taxon>
        <taxon>Tracheophyta</taxon>
        <taxon>Spermatophyta</taxon>
        <taxon>Magnoliopsida</taxon>
        <taxon>eudicotyledons</taxon>
        <taxon>Gunneridae</taxon>
        <taxon>Pentapetalae</taxon>
        <taxon>asterids</taxon>
        <taxon>lamiids</taxon>
        <taxon>Lamiales</taxon>
        <taxon>Lamiaceae</taxon>
        <taxon>Nepetoideae</taxon>
        <taxon>Mentheae</taxon>
        <taxon>Salviinae</taxon>
        <taxon>Salvia</taxon>
        <taxon>Salvia subgen. Calosphace</taxon>
        <taxon>core Calosphace</taxon>
    </lineage>
</organism>
<dbReference type="AlphaFoldDB" id="A0A8X8XA64"/>
<reference evidence="2" key="1">
    <citation type="submission" date="2018-01" db="EMBL/GenBank/DDBJ databases">
        <authorList>
            <person name="Mao J.F."/>
        </authorList>
    </citation>
    <scope>NUCLEOTIDE SEQUENCE</scope>
    <source>
        <strain evidence="2">Huo1</strain>
        <tissue evidence="2">Leaf</tissue>
    </source>
</reference>
<sequence>MSSGGKLYWVRNRREECKVKGIVVVFAWVSLGDVQLKDFLALYSSLGWNCLVSRADYLNPFIPDRATSLAFSVLDELVKELRRGICPVVLASFSGGSKACLYKLLQIIEGCSDVELILEDSRILANCISGQIYDSDPIEFTKDLGARFALHRSIFRMPGSSKLVSLFAKGVTSSLDALFITRFGSQRAEYWKSLYSSVGLGAPFLILFSQNDDVATCSTLSDFAQNLQYLGANVKVMKCDTSVHIDMPISSLVSGENILRSPVFLCRYKHQSVQYTAAVTEFLEQAVSIFSAKLQKLGERSHMDDGISDLIYDLQNAAVDSNQSFRRVALRPNDHFFLPSSSGYQNSREFGSTAQEPRDRLPHRSSPPCLSANSVLGQALFDACVPKNVGGWDIKFSGSLNGEPFASVRRRSPLRNMKHRSRL</sequence>
<dbReference type="PANTHER" id="PTHR12265">
    <property type="entry name" value="TRANSMEMBRANE PROTEIN 53"/>
    <property type="match status" value="1"/>
</dbReference>
<gene>
    <name evidence="2" type="ORF">SASPL_131935</name>
</gene>
<dbReference type="EMBL" id="PNBA02000011">
    <property type="protein sequence ID" value="KAG6408909.1"/>
    <property type="molecule type" value="Genomic_DNA"/>
</dbReference>
<name>A0A8X8XA64_SALSN</name>
<evidence type="ECO:0000313" key="3">
    <source>
        <dbReference type="Proteomes" id="UP000298416"/>
    </source>
</evidence>
<protein>
    <submittedName>
        <fullName evidence="2">Uncharacterized protein</fullName>
    </submittedName>
</protein>
<evidence type="ECO:0000256" key="1">
    <source>
        <dbReference type="SAM" id="MobiDB-lite"/>
    </source>
</evidence>
<dbReference type="Pfam" id="PF05705">
    <property type="entry name" value="DUF829"/>
    <property type="match status" value="1"/>
</dbReference>
<feature type="region of interest" description="Disordered" evidence="1">
    <location>
        <begin position="341"/>
        <end position="366"/>
    </location>
</feature>
<dbReference type="PANTHER" id="PTHR12265:SF9">
    <property type="entry name" value="DUF829 DOMAIN PROTEIN"/>
    <property type="match status" value="1"/>
</dbReference>
<proteinExistence type="predicted"/>